<gene>
    <name evidence="1" type="ORF">DIT97_10610</name>
</gene>
<protein>
    <submittedName>
        <fullName evidence="1">Uncharacterized protein</fullName>
    </submittedName>
</protein>
<dbReference type="EMBL" id="DQAY01000059">
    <property type="protein sequence ID" value="HCO23476.1"/>
    <property type="molecule type" value="Genomic_DNA"/>
</dbReference>
<proteinExistence type="predicted"/>
<reference evidence="1 2" key="1">
    <citation type="journal article" date="2018" name="Nat. Biotechnol.">
        <title>A standardized bacterial taxonomy based on genome phylogeny substantially revises the tree of life.</title>
        <authorList>
            <person name="Parks D.H."/>
            <person name="Chuvochina M."/>
            <person name="Waite D.W."/>
            <person name="Rinke C."/>
            <person name="Skarshewski A."/>
            <person name="Chaumeil P.A."/>
            <person name="Hugenholtz P."/>
        </authorList>
    </citation>
    <scope>NUCLEOTIDE SEQUENCE [LARGE SCALE GENOMIC DNA]</scope>
    <source>
        <strain evidence="1">UBA9375</strain>
    </source>
</reference>
<dbReference type="Proteomes" id="UP000263642">
    <property type="component" value="Unassembled WGS sequence"/>
</dbReference>
<dbReference type="AlphaFoldDB" id="A0A3D3R4G2"/>
<sequence length="113" mass="13069">MVYSQTKESKKTNSQTTAPIYPIGCLRGLKDSGHGLHLEAGWLPQMQKVLVLIEVTNSQSHESFVTDMFLLRHSQNQPNKVLALYHFEPCIQKRKVLNLTFCNRRRRIDAFLK</sequence>
<evidence type="ECO:0000313" key="2">
    <source>
        <dbReference type="Proteomes" id="UP000263642"/>
    </source>
</evidence>
<name>A0A3D3R4G2_9PLAN</name>
<accession>A0A3D3R4G2</accession>
<organism evidence="1 2">
    <name type="scientific">Gimesia maris</name>
    <dbReference type="NCBI Taxonomy" id="122"/>
    <lineage>
        <taxon>Bacteria</taxon>
        <taxon>Pseudomonadati</taxon>
        <taxon>Planctomycetota</taxon>
        <taxon>Planctomycetia</taxon>
        <taxon>Planctomycetales</taxon>
        <taxon>Planctomycetaceae</taxon>
        <taxon>Gimesia</taxon>
    </lineage>
</organism>
<evidence type="ECO:0000313" key="1">
    <source>
        <dbReference type="EMBL" id="HCO23476.1"/>
    </source>
</evidence>
<comment type="caution">
    <text evidence="1">The sequence shown here is derived from an EMBL/GenBank/DDBJ whole genome shotgun (WGS) entry which is preliminary data.</text>
</comment>